<evidence type="ECO:0000313" key="3">
    <source>
        <dbReference type="Proteomes" id="UP000585474"/>
    </source>
</evidence>
<sequence length="144" mass="16139">MQSTKMGGEEDGNEGEEDEDECKDRSSIAVFMKLLDQRTYQNLGSFLSLMMRKLWVLVMCNSWVKGLLWLFSPSVKMSQEGNSTCLYRKTSPVMIKIKSDSGTSTWQSTRGSLCEKKWPALTWEGLVGSGYIAEGCNADAVNEE</sequence>
<evidence type="ECO:0000256" key="1">
    <source>
        <dbReference type="SAM" id="MobiDB-lite"/>
    </source>
</evidence>
<dbReference type="EMBL" id="BJWL01000010">
    <property type="protein sequence ID" value="GFY95030.1"/>
    <property type="molecule type" value="Genomic_DNA"/>
</dbReference>
<feature type="compositionally biased region" description="Acidic residues" evidence="1">
    <location>
        <begin position="9"/>
        <end position="21"/>
    </location>
</feature>
<name>A0A7J0F8J0_9ERIC</name>
<gene>
    <name evidence="2" type="ORF">Acr_10g0004150</name>
</gene>
<organism evidence="2 3">
    <name type="scientific">Actinidia rufa</name>
    <dbReference type="NCBI Taxonomy" id="165716"/>
    <lineage>
        <taxon>Eukaryota</taxon>
        <taxon>Viridiplantae</taxon>
        <taxon>Streptophyta</taxon>
        <taxon>Embryophyta</taxon>
        <taxon>Tracheophyta</taxon>
        <taxon>Spermatophyta</taxon>
        <taxon>Magnoliopsida</taxon>
        <taxon>eudicotyledons</taxon>
        <taxon>Gunneridae</taxon>
        <taxon>Pentapetalae</taxon>
        <taxon>asterids</taxon>
        <taxon>Ericales</taxon>
        <taxon>Actinidiaceae</taxon>
        <taxon>Actinidia</taxon>
    </lineage>
</organism>
<reference evidence="2 3" key="1">
    <citation type="submission" date="2019-07" db="EMBL/GenBank/DDBJ databases">
        <title>De Novo Assembly of kiwifruit Actinidia rufa.</title>
        <authorList>
            <person name="Sugita-Konishi S."/>
            <person name="Sato K."/>
            <person name="Mori E."/>
            <person name="Abe Y."/>
            <person name="Kisaki G."/>
            <person name="Hamano K."/>
            <person name="Suezawa K."/>
            <person name="Otani M."/>
            <person name="Fukuda T."/>
            <person name="Manabe T."/>
            <person name="Gomi K."/>
            <person name="Tabuchi M."/>
            <person name="Akimitsu K."/>
            <person name="Kataoka I."/>
        </authorList>
    </citation>
    <scope>NUCLEOTIDE SEQUENCE [LARGE SCALE GENOMIC DNA]</scope>
    <source>
        <strain evidence="3">cv. Fuchu</strain>
    </source>
</reference>
<dbReference type="AlphaFoldDB" id="A0A7J0F8J0"/>
<comment type="caution">
    <text evidence="2">The sequence shown here is derived from an EMBL/GenBank/DDBJ whole genome shotgun (WGS) entry which is preliminary data.</text>
</comment>
<protein>
    <submittedName>
        <fullName evidence="2">Uncharacterized protein</fullName>
    </submittedName>
</protein>
<feature type="region of interest" description="Disordered" evidence="1">
    <location>
        <begin position="1"/>
        <end position="22"/>
    </location>
</feature>
<proteinExistence type="predicted"/>
<evidence type="ECO:0000313" key="2">
    <source>
        <dbReference type="EMBL" id="GFY95030.1"/>
    </source>
</evidence>
<accession>A0A7J0F8J0</accession>
<keyword evidence="3" id="KW-1185">Reference proteome</keyword>
<dbReference type="Proteomes" id="UP000585474">
    <property type="component" value="Unassembled WGS sequence"/>
</dbReference>